<evidence type="ECO:0000313" key="3">
    <source>
        <dbReference type="EMBL" id="MBC5661371.1"/>
    </source>
</evidence>
<dbReference type="Pfam" id="PF19623">
    <property type="entry name" value="DUF6128"/>
    <property type="match status" value="1"/>
</dbReference>
<name>A0A8I0AJI8_9FIRM</name>
<sequence length="366" mass="42144">MVYWNRFISYIFRYHEYDKCENTGFAKVQKQNEKGKMQVNFKDQVKKEGLYSVYLYRETLADPEEYPEAVPDSMIPVVLYLGKLSLKSGRGEDCFTFDWNNVNHTGRPITAWSGIIIRRMGEEESDIFCSSWTDNIVDYSQAFARREAAEAERERRADVAATEYDRGRIVSETMTESENMDSESEAETMASEVKKMAHTDTDNRETVLPETEESPDEETFSRTDEETEKRVTAAEVLETMKEDGRAAELMANREKLPLLPNCPDGENGVIECVKINPNDIGLLNMDNWRLGVNSFLTHGFYSYKYLMLGRVLFDEEDTNGYILGVPGEYSSKEKYLAGIFGFERFIPVKETRIKTGSFGYWVVDLK</sequence>
<organism evidence="3 4">
    <name type="scientific">Coprococcus hominis</name>
    <name type="common">ex Liu et al. 2022</name>
    <dbReference type="NCBI Taxonomy" id="2763039"/>
    <lineage>
        <taxon>Bacteria</taxon>
        <taxon>Bacillati</taxon>
        <taxon>Bacillota</taxon>
        <taxon>Clostridia</taxon>
        <taxon>Lachnospirales</taxon>
        <taxon>Lachnospiraceae</taxon>
        <taxon>Coprococcus</taxon>
    </lineage>
</organism>
<evidence type="ECO:0000256" key="1">
    <source>
        <dbReference type="SAM" id="MobiDB-lite"/>
    </source>
</evidence>
<feature type="compositionally biased region" description="Basic and acidic residues" evidence="1">
    <location>
        <begin position="192"/>
        <end position="207"/>
    </location>
</feature>
<reference evidence="3 4" key="1">
    <citation type="submission" date="2020-08" db="EMBL/GenBank/DDBJ databases">
        <title>Genome public.</title>
        <authorList>
            <person name="Liu C."/>
            <person name="Sun Q."/>
        </authorList>
    </citation>
    <scope>NUCLEOTIDE SEQUENCE [LARGE SCALE GENOMIC DNA]</scope>
    <source>
        <strain evidence="3 4">NSJ-10</strain>
    </source>
</reference>
<proteinExistence type="predicted"/>
<dbReference type="InterPro" id="IPR046131">
    <property type="entry name" value="DUF6128"/>
</dbReference>
<accession>A0A8I0AJI8</accession>
<dbReference type="RefSeq" id="WP_117808046.1">
    <property type="nucleotide sequence ID" value="NZ_JACOOX010000001.1"/>
</dbReference>
<dbReference type="Proteomes" id="UP000615234">
    <property type="component" value="Unassembled WGS sequence"/>
</dbReference>
<dbReference type="AlphaFoldDB" id="A0A8I0AJI8"/>
<comment type="caution">
    <text evidence="3">The sequence shown here is derived from an EMBL/GenBank/DDBJ whole genome shotgun (WGS) entry which is preliminary data.</text>
</comment>
<gene>
    <name evidence="3" type="ORF">H8S09_00435</name>
</gene>
<feature type="region of interest" description="Disordered" evidence="1">
    <location>
        <begin position="167"/>
        <end position="229"/>
    </location>
</feature>
<feature type="domain" description="DUF6128" evidence="2">
    <location>
        <begin position="292"/>
        <end position="363"/>
    </location>
</feature>
<dbReference type="EMBL" id="JACOOX010000001">
    <property type="protein sequence ID" value="MBC5661371.1"/>
    <property type="molecule type" value="Genomic_DNA"/>
</dbReference>
<feature type="compositionally biased region" description="Basic and acidic residues" evidence="1">
    <location>
        <begin position="219"/>
        <end position="229"/>
    </location>
</feature>
<keyword evidence="4" id="KW-1185">Reference proteome</keyword>
<evidence type="ECO:0000259" key="2">
    <source>
        <dbReference type="Pfam" id="PF19623"/>
    </source>
</evidence>
<protein>
    <recommendedName>
        <fullName evidence="2">DUF6128 domain-containing protein</fullName>
    </recommendedName>
</protein>
<evidence type="ECO:0000313" key="4">
    <source>
        <dbReference type="Proteomes" id="UP000615234"/>
    </source>
</evidence>